<organism evidence="1 2">
    <name type="scientific">Colletotrichum musicola</name>
    <dbReference type="NCBI Taxonomy" id="2175873"/>
    <lineage>
        <taxon>Eukaryota</taxon>
        <taxon>Fungi</taxon>
        <taxon>Dikarya</taxon>
        <taxon>Ascomycota</taxon>
        <taxon>Pezizomycotina</taxon>
        <taxon>Sordariomycetes</taxon>
        <taxon>Hypocreomycetidae</taxon>
        <taxon>Glomerellales</taxon>
        <taxon>Glomerellaceae</taxon>
        <taxon>Colletotrichum</taxon>
        <taxon>Colletotrichum orchidearum species complex</taxon>
    </lineage>
</organism>
<proteinExistence type="predicted"/>
<protein>
    <submittedName>
        <fullName evidence="1">Uncharacterized protein</fullName>
    </submittedName>
</protein>
<reference evidence="1" key="1">
    <citation type="journal article" date="2020" name="Phytopathology">
        <title>Genome Sequence Resources of Colletotrichum truncatum, C. plurivorum, C. musicola, and C. sojae: Four Species Pathogenic to Soybean (Glycine max).</title>
        <authorList>
            <person name="Rogerio F."/>
            <person name="Boufleur T.R."/>
            <person name="Ciampi-Guillardi M."/>
            <person name="Sukno S.A."/>
            <person name="Thon M.R."/>
            <person name="Massola Junior N.S."/>
            <person name="Baroncelli R."/>
        </authorList>
    </citation>
    <scope>NUCLEOTIDE SEQUENCE</scope>
    <source>
        <strain evidence="1">LFN0074</strain>
    </source>
</reference>
<dbReference type="Proteomes" id="UP000639643">
    <property type="component" value="Unassembled WGS sequence"/>
</dbReference>
<dbReference type="EMBL" id="WIGM01000472">
    <property type="protein sequence ID" value="KAF6824284.1"/>
    <property type="molecule type" value="Genomic_DNA"/>
</dbReference>
<comment type="caution">
    <text evidence="1">The sequence shown here is derived from an EMBL/GenBank/DDBJ whole genome shotgun (WGS) entry which is preliminary data.</text>
</comment>
<accession>A0A8H6N8M7</accession>
<evidence type="ECO:0000313" key="1">
    <source>
        <dbReference type="EMBL" id="KAF6824284.1"/>
    </source>
</evidence>
<dbReference type="OrthoDB" id="4840661at2759"/>
<gene>
    <name evidence="1" type="ORF">CMUS01_10319</name>
</gene>
<keyword evidence="2" id="KW-1185">Reference proteome</keyword>
<name>A0A8H6N8M7_9PEZI</name>
<evidence type="ECO:0000313" key="2">
    <source>
        <dbReference type="Proteomes" id="UP000639643"/>
    </source>
</evidence>
<dbReference type="AlphaFoldDB" id="A0A8H6N8M7"/>
<sequence>MNSTKNCPDASSIPDFTNINGILSNISTGFLLIGRNGSREAMSSCCSPSTVSIADDC</sequence>